<dbReference type="EMBL" id="JACIEK010000001">
    <property type="protein sequence ID" value="MBB3997091.1"/>
    <property type="molecule type" value="Genomic_DNA"/>
</dbReference>
<sequence length="91" mass="10245">MTLASKTPASRITETLAPAFATGLSALRAIVRTFLNRRAAYRVSELPDYLLTDIGLKRDDVHEAMHADWREDPTFKMAMAAGRRRRSPARD</sequence>
<evidence type="ECO:0000313" key="2">
    <source>
        <dbReference type="Proteomes" id="UP000542776"/>
    </source>
</evidence>
<organism evidence="1 2">
    <name type="scientific">Aureimonas pseudogalii</name>
    <dbReference type="NCBI Taxonomy" id="1744844"/>
    <lineage>
        <taxon>Bacteria</taxon>
        <taxon>Pseudomonadati</taxon>
        <taxon>Pseudomonadota</taxon>
        <taxon>Alphaproteobacteria</taxon>
        <taxon>Hyphomicrobiales</taxon>
        <taxon>Aurantimonadaceae</taxon>
        <taxon>Aureimonas</taxon>
    </lineage>
</organism>
<accession>A0A7W6EBQ0</accession>
<name>A0A7W6EBQ0_9HYPH</name>
<dbReference type="Proteomes" id="UP000542776">
    <property type="component" value="Unassembled WGS sequence"/>
</dbReference>
<dbReference type="AlphaFoldDB" id="A0A7W6EBQ0"/>
<dbReference type="RefSeq" id="WP_183198278.1">
    <property type="nucleotide sequence ID" value="NZ_JACIEK010000001.1"/>
</dbReference>
<evidence type="ECO:0000313" key="1">
    <source>
        <dbReference type="EMBL" id="MBB3997091.1"/>
    </source>
</evidence>
<comment type="caution">
    <text evidence="1">The sequence shown here is derived from an EMBL/GenBank/DDBJ whole genome shotgun (WGS) entry which is preliminary data.</text>
</comment>
<keyword evidence="2" id="KW-1185">Reference proteome</keyword>
<protein>
    <submittedName>
        <fullName evidence="1">Uncharacterized protein YjiS (DUF1127 family)</fullName>
    </submittedName>
</protein>
<reference evidence="1 2" key="1">
    <citation type="submission" date="2020-08" db="EMBL/GenBank/DDBJ databases">
        <title>Genomic Encyclopedia of Type Strains, Phase IV (KMG-IV): sequencing the most valuable type-strain genomes for metagenomic binning, comparative biology and taxonomic classification.</title>
        <authorList>
            <person name="Goeker M."/>
        </authorList>
    </citation>
    <scope>NUCLEOTIDE SEQUENCE [LARGE SCALE GENOMIC DNA]</scope>
    <source>
        <strain evidence="1 2">DSM 102238</strain>
    </source>
</reference>
<proteinExistence type="predicted"/>
<gene>
    <name evidence="1" type="ORF">GGR04_000912</name>
</gene>